<feature type="transmembrane region" description="Helical" evidence="1">
    <location>
        <begin position="133"/>
        <end position="157"/>
    </location>
</feature>
<organism evidence="2">
    <name type="scientific">Brassica napus</name>
    <name type="common">Rape</name>
    <dbReference type="NCBI Taxonomy" id="3708"/>
    <lineage>
        <taxon>Eukaryota</taxon>
        <taxon>Viridiplantae</taxon>
        <taxon>Streptophyta</taxon>
        <taxon>Embryophyta</taxon>
        <taxon>Tracheophyta</taxon>
        <taxon>Spermatophyta</taxon>
        <taxon>Magnoliopsida</taxon>
        <taxon>eudicotyledons</taxon>
        <taxon>Gunneridae</taxon>
        <taxon>Pentapetalae</taxon>
        <taxon>rosids</taxon>
        <taxon>malvids</taxon>
        <taxon>Brassicales</taxon>
        <taxon>Brassicaceae</taxon>
        <taxon>Brassiceae</taxon>
        <taxon>Brassica</taxon>
    </lineage>
</organism>
<keyword evidence="1" id="KW-0472">Membrane</keyword>
<sequence length="208" mass="23221">MAPLQVSHSELKTGEEDFHIVIRLWRGFVILADSAEENSQVLIPAQSREAFFDLLRGMTQKMSLLQSRDFLPPLLRYAKTNMVSLQKETQVEDLKVKIKVTRSYMAIILEVGPRGMVNNEGPRRRGWICLRSFTSCIFLTLSFRLILSICGFLLIILHATTIAASVATTSPAAPLLPAAESVGSSQGHHCAHSYIPRICLCSHLHQHV</sequence>
<keyword evidence="1" id="KW-0812">Transmembrane</keyword>
<name>A0A816XZI4_BRANA</name>
<keyword evidence="1" id="KW-1133">Transmembrane helix</keyword>
<dbReference type="EMBL" id="HG994355">
    <property type="protein sequence ID" value="CAF2152682.1"/>
    <property type="molecule type" value="Genomic_DNA"/>
</dbReference>
<dbReference type="AlphaFoldDB" id="A0A816XZI4"/>
<protein>
    <submittedName>
        <fullName evidence="2">(rape) hypothetical protein</fullName>
    </submittedName>
</protein>
<evidence type="ECO:0000313" key="2">
    <source>
        <dbReference type="EMBL" id="CAF2152682.1"/>
    </source>
</evidence>
<reference evidence="2" key="1">
    <citation type="submission" date="2021-01" db="EMBL/GenBank/DDBJ databases">
        <authorList>
            <consortium name="Genoscope - CEA"/>
            <person name="William W."/>
        </authorList>
    </citation>
    <scope>NUCLEOTIDE SEQUENCE</scope>
</reference>
<gene>
    <name evidence="2" type="ORF">DARMORV10_A01P29100.1</name>
</gene>
<proteinExistence type="predicted"/>
<dbReference type="Proteomes" id="UP001295469">
    <property type="component" value="Chromosome A01"/>
</dbReference>
<evidence type="ECO:0000256" key="1">
    <source>
        <dbReference type="SAM" id="Phobius"/>
    </source>
</evidence>
<accession>A0A816XZI4</accession>